<keyword evidence="9" id="KW-1185">Reference proteome</keyword>
<reference evidence="9" key="1">
    <citation type="submission" date="2012-01" db="EMBL/GenBank/DDBJ databases">
        <title>Complete sequence of plasmid of Thermobacillus composti KWC4.</title>
        <authorList>
            <person name="Lucas S."/>
            <person name="Han J."/>
            <person name="Lapidus A."/>
            <person name="Cheng J.-F."/>
            <person name="Goodwin L."/>
            <person name="Pitluck S."/>
            <person name="Peters L."/>
            <person name="Ovchinnikova G."/>
            <person name="Teshima H."/>
            <person name="Detter J.C."/>
            <person name="Han C."/>
            <person name="Tapia R."/>
            <person name="Land M."/>
            <person name="Hauser L."/>
            <person name="Kyrpides N."/>
            <person name="Ivanova N."/>
            <person name="Pagani I."/>
            <person name="Anderson I."/>
            <person name="Woyke T."/>
        </authorList>
    </citation>
    <scope>NUCLEOTIDE SEQUENCE [LARGE SCALE GENOMIC DNA]</scope>
    <source>
        <strain evidence="9">DSM 18247 / JCM 13945 / KWC4</strain>
        <plasmid evidence="9">Plasmid pTHECO01</plasmid>
    </source>
</reference>
<evidence type="ECO:0000256" key="6">
    <source>
        <dbReference type="PROSITE-ProRule" id="PRU00169"/>
    </source>
</evidence>
<dbReference type="KEGG" id="tco:Theco_4058"/>
<dbReference type="AlphaFoldDB" id="L0EK40"/>
<dbReference type="EMBL" id="CP003256">
    <property type="protein sequence ID" value="AGA60059.1"/>
    <property type="molecule type" value="Genomic_DNA"/>
</dbReference>
<dbReference type="Gene3D" id="1.10.10.10">
    <property type="entry name" value="Winged helix-like DNA-binding domain superfamily/Winged helix DNA-binding domain"/>
    <property type="match status" value="1"/>
</dbReference>
<dbReference type="eggNOG" id="COG2197">
    <property type="taxonomic scope" value="Bacteria"/>
</dbReference>
<dbReference type="InterPro" id="IPR051015">
    <property type="entry name" value="EvgA-like"/>
</dbReference>
<keyword evidence="2" id="KW-0902">Two-component regulatory system</keyword>
<dbReference type="OrthoDB" id="192836at2"/>
<evidence type="ECO:0000256" key="5">
    <source>
        <dbReference type="ARBA" id="ARBA00023163"/>
    </source>
</evidence>
<evidence type="ECO:0000256" key="2">
    <source>
        <dbReference type="ARBA" id="ARBA00023012"/>
    </source>
</evidence>
<accession>L0EK40</accession>
<protein>
    <submittedName>
        <fullName evidence="8">Response regulator containing a CheY-like receiver domain and an HTH DNA-binding domain</fullName>
    </submittedName>
</protein>
<evidence type="ECO:0000256" key="3">
    <source>
        <dbReference type="ARBA" id="ARBA00023015"/>
    </source>
</evidence>
<evidence type="ECO:0000256" key="1">
    <source>
        <dbReference type="ARBA" id="ARBA00022553"/>
    </source>
</evidence>
<keyword evidence="4 8" id="KW-0238">DNA-binding</keyword>
<organism evidence="8 9">
    <name type="scientific">Thermobacillus composti (strain DSM 18247 / JCM 13945 / KWC4)</name>
    <dbReference type="NCBI Taxonomy" id="717605"/>
    <lineage>
        <taxon>Bacteria</taxon>
        <taxon>Bacillati</taxon>
        <taxon>Bacillota</taxon>
        <taxon>Bacilli</taxon>
        <taxon>Bacillales</taxon>
        <taxon>Paenibacillaceae</taxon>
        <taxon>Thermobacillus</taxon>
    </lineage>
</organism>
<dbReference type="PROSITE" id="PS50110">
    <property type="entry name" value="RESPONSE_REGULATORY"/>
    <property type="match status" value="1"/>
</dbReference>
<dbReference type="PANTHER" id="PTHR45566:SF2">
    <property type="entry name" value="NARL SUBFAMILY"/>
    <property type="match status" value="1"/>
</dbReference>
<keyword evidence="8" id="KW-0614">Plasmid</keyword>
<evidence type="ECO:0000313" key="9">
    <source>
        <dbReference type="Proteomes" id="UP000010795"/>
    </source>
</evidence>
<dbReference type="InterPro" id="IPR000792">
    <property type="entry name" value="Tscrpt_reg_LuxR_C"/>
</dbReference>
<dbReference type="InterPro" id="IPR001789">
    <property type="entry name" value="Sig_transdc_resp-reg_receiver"/>
</dbReference>
<dbReference type="PANTHER" id="PTHR45566">
    <property type="entry name" value="HTH-TYPE TRANSCRIPTIONAL REGULATOR YHJB-RELATED"/>
    <property type="match status" value="1"/>
</dbReference>
<dbReference type="InterPro" id="IPR058245">
    <property type="entry name" value="NreC/VraR/RcsB-like_REC"/>
</dbReference>
<geneLocation type="plasmid" evidence="8 9">
    <name>pTHECO01</name>
</geneLocation>
<name>L0EK40_THECK</name>
<dbReference type="GO" id="GO:0006355">
    <property type="term" value="P:regulation of DNA-templated transcription"/>
    <property type="evidence" value="ECO:0007669"/>
    <property type="project" value="InterPro"/>
</dbReference>
<dbReference type="RefSeq" id="WP_015256771.1">
    <property type="nucleotide sequence ID" value="NC_019898.1"/>
</dbReference>
<dbReference type="InterPro" id="IPR011006">
    <property type="entry name" value="CheY-like_superfamily"/>
</dbReference>
<dbReference type="SUPFAM" id="SSF46894">
    <property type="entry name" value="C-terminal effector domain of the bipartite response regulators"/>
    <property type="match status" value="1"/>
</dbReference>
<evidence type="ECO:0000256" key="4">
    <source>
        <dbReference type="ARBA" id="ARBA00023125"/>
    </source>
</evidence>
<evidence type="ECO:0000259" key="7">
    <source>
        <dbReference type="PROSITE" id="PS50110"/>
    </source>
</evidence>
<dbReference type="SUPFAM" id="SSF52172">
    <property type="entry name" value="CheY-like"/>
    <property type="match status" value="1"/>
</dbReference>
<dbReference type="HOGENOM" id="CLU_000445_90_10_9"/>
<feature type="domain" description="Response regulatory" evidence="7">
    <location>
        <begin position="5"/>
        <end position="123"/>
    </location>
</feature>
<dbReference type="GO" id="GO:0000160">
    <property type="term" value="P:phosphorelay signal transduction system"/>
    <property type="evidence" value="ECO:0007669"/>
    <property type="project" value="UniProtKB-KW"/>
</dbReference>
<sequence length="206" mass="23515">MNRIRIFLIDDDLAWLSALKTFLSTEEDFIIIGTAANREHALDFIEKNQDIDVVLLDVNLTANNLDGISLALEILDKVQVNIIMLTALEDEDVVRNSIAAGADQFVSKVNYRLLPHIIRALKGKSDPMRIIASEYRKILKEHYLKELTPEERKIYNLLEKGYSRTKIEQELMKSENTLKIQIKSILKKLGAINSKDAVKKVKRLGL</sequence>
<dbReference type="CDD" id="cd17535">
    <property type="entry name" value="REC_NarL-like"/>
    <property type="match status" value="1"/>
</dbReference>
<dbReference type="InterPro" id="IPR036388">
    <property type="entry name" value="WH-like_DNA-bd_sf"/>
</dbReference>
<feature type="modified residue" description="4-aspartylphosphate" evidence="6">
    <location>
        <position position="57"/>
    </location>
</feature>
<keyword evidence="1 6" id="KW-0597">Phosphoprotein</keyword>
<gene>
    <name evidence="8" type="ordered locus">Theco_4058</name>
</gene>
<dbReference type="PRINTS" id="PR00038">
    <property type="entry name" value="HTHLUXR"/>
</dbReference>
<dbReference type="SMART" id="SM00448">
    <property type="entry name" value="REC"/>
    <property type="match status" value="1"/>
</dbReference>
<dbReference type="SMART" id="SM00421">
    <property type="entry name" value="HTH_LUXR"/>
    <property type="match status" value="1"/>
</dbReference>
<dbReference type="Gene3D" id="3.40.50.2300">
    <property type="match status" value="1"/>
</dbReference>
<keyword evidence="3" id="KW-0805">Transcription regulation</keyword>
<dbReference type="Proteomes" id="UP000010795">
    <property type="component" value="Plasmid pTHECO01"/>
</dbReference>
<dbReference type="GO" id="GO:0003677">
    <property type="term" value="F:DNA binding"/>
    <property type="evidence" value="ECO:0007669"/>
    <property type="project" value="UniProtKB-KW"/>
</dbReference>
<proteinExistence type="predicted"/>
<dbReference type="InterPro" id="IPR016032">
    <property type="entry name" value="Sig_transdc_resp-reg_C-effctor"/>
</dbReference>
<dbReference type="Pfam" id="PF00196">
    <property type="entry name" value="GerE"/>
    <property type="match status" value="1"/>
</dbReference>
<keyword evidence="5" id="KW-0804">Transcription</keyword>
<dbReference type="Pfam" id="PF00072">
    <property type="entry name" value="Response_reg"/>
    <property type="match status" value="1"/>
</dbReference>
<evidence type="ECO:0000313" key="8">
    <source>
        <dbReference type="EMBL" id="AGA60059.1"/>
    </source>
</evidence>